<keyword evidence="2" id="KW-1185">Reference proteome</keyword>
<reference evidence="2" key="1">
    <citation type="submission" date="2016-10" db="EMBL/GenBank/DDBJ databases">
        <authorList>
            <person name="Varghese N."/>
            <person name="Submissions S."/>
        </authorList>
    </citation>
    <scope>NUCLEOTIDE SEQUENCE [LARGE SCALE GENOMIC DNA]</scope>
    <source>
        <strain evidence="2">DSM 3384</strain>
    </source>
</reference>
<dbReference type="EMBL" id="FNLL01000019">
    <property type="protein sequence ID" value="SDU62913.1"/>
    <property type="molecule type" value="Genomic_DNA"/>
</dbReference>
<gene>
    <name evidence="1" type="ORF">SAMN04487931_11930</name>
</gene>
<evidence type="ECO:0000313" key="2">
    <source>
        <dbReference type="Proteomes" id="UP000199608"/>
    </source>
</evidence>
<dbReference type="Proteomes" id="UP000199608">
    <property type="component" value="Unassembled WGS sequence"/>
</dbReference>
<organism evidence="1 2">
    <name type="scientific">Desulfobacula phenolica</name>
    <dbReference type="NCBI Taxonomy" id="90732"/>
    <lineage>
        <taxon>Bacteria</taxon>
        <taxon>Pseudomonadati</taxon>
        <taxon>Thermodesulfobacteriota</taxon>
        <taxon>Desulfobacteria</taxon>
        <taxon>Desulfobacterales</taxon>
        <taxon>Desulfobacteraceae</taxon>
        <taxon>Desulfobacula</taxon>
    </lineage>
</organism>
<protein>
    <submittedName>
        <fullName evidence="1">Uncharacterized protein</fullName>
    </submittedName>
</protein>
<accession>A0A1H2K2X5</accession>
<name>A0A1H2K2X5_9BACT</name>
<dbReference type="AlphaFoldDB" id="A0A1H2K2X5"/>
<sequence length="104" mass="11525">MYEIIANPEEYRIDHLINGTGNANIEISKEEKDKWAGEIVNFSEKLTEFAKKSKALANLLAGSEVISTTPASLKTLKIQLFMINDALSSAIEIADKLESDIIKK</sequence>
<evidence type="ECO:0000313" key="1">
    <source>
        <dbReference type="EMBL" id="SDU62913.1"/>
    </source>
</evidence>
<dbReference type="RefSeq" id="WP_014957484.1">
    <property type="nucleotide sequence ID" value="NZ_FNLL01000019.1"/>
</dbReference>
<proteinExistence type="predicted"/>